<dbReference type="Pfam" id="PF09347">
    <property type="entry name" value="DUF1989"/>
    <property type="match status" value="1"/>
</dbReference>
<dbReference type="Proteomes" id="UP000638263">
    <property type="component" value="Unassembled WGS sequence"/>
</dbReference>
<evidence type="ECO:0000313" key="3">
    <source>
        <dbReference type="EMBL" id="GGL06593.1"/>
    </source>
</evidence>
<feature type="domain" description="DUF1989" evidence="2">
    <location>
        <begin position="42"/>
        <end position="187"/>
    </location>
</feature>
<evidence type="ECO:0000256" key="1">
    <source>
        <dbReference type="SAM" id="MobiDB-lite"/>
    </source>
</evidence>
<gene>
    <name evidence="3" type="ORF">GCM10011588_21330</name>
</gene>
<reference evidence="3" key="1">
    <citation type="journal article" date="2014" name="Int. J. Syst. Evol. Microbiol.">
        <title>Complete genome sequence of Corynebacterium casei LMG S-19264T (=DSM 44701T), isolated from a smear-ripened cheese.</title>
        <authorList>
            <consortium name="US DOE Joint Genome Institute (JGI-PGF)"/>
            <person name="Walter F."/>
            <person name="Albersmeier A."/>
            <person name="Kalinowski J."/>
            <person name="Ruckert C."/>
        </authorList>
    </citation>
    <scope>NUCLEOTIDE SEQUENCE</scope>
    <source>
        <strain evidence="3">CGMCC 4.3508</strain>
    </source>
</reference>
<evidence type="ECO:0000259" key="2">
    <source>
        <dbReference type="Pfam" id="PF09347"/>
    </source>
</evidence>
<dbReference type="AlphaFoldDB" id="A0A917RHI9"/>
<evidence type="ECO:0000313" key="4">
    <source>
        <dbReference type="Proteomes" id="UP000638263"/>
    </source>
</evidence>
<comment type="caution">
    <text evidence="3">The sequence shown here is derived from an EMBL/GenBank/DDBJ whole genome shotgun (WGS) entry which is preliminary data.</text>
</comment>
<sequence>MTPTTASTTGARAHARAQATATTAIPSLPDGVPLDDTTWTVRLPPGGYTSTVLGRGTRLRLADPHGSACAHLFLLRARSPWERLNIADTVKVPWQAYLGVGHPLLSDQGRLLATVVADTSGRHDALCGPTREGRLLLERAATKHGLSPRDIGPTLSFFRGVRVGGDGALTASGSAGAGAYVDLIVQLPVTILVAATAHPLDDSPVTELDLVAWPGDRAAAAAVNTDPEYQRAVQNTEQAWSAARTRQEWI</sequence>
<accession>A0A917RHI9</accession>
<name>A0A917RHI9_9NOCA</name>
<feature type="region of interest" description="Disordered" evidence="1">
    <location>
        <begin position="1"/>
        <end position="20"/>
    </location>
</feature>
<dbReference type="PANTHER" id="PTHR31527">
    <property type="entry name" value="RE64534P"/>
    <property type="match status" value="1"/>
</dbReference>
<reference evidence="3" key="2">
    <citation type="submission" date="2020-09" db="EMBL/GenBank/DDBJ databases">
        <authorList>
            <person name="Sun Q."/>
            <person name="Zhou Y."/>
        </authorList>
    </citation>
    <scope>NUCLEOTIDE SEQUENCE</scope>
    <source>
        <strain evidence="3">CGMCC 4.3508</strain>
    </source>
</reference>
<dbReference type="EMBL" id="BMMH01000003">
    <property type="protein sequence ID" value="GGL06593.1"/>
    <property type="molecule type" value="Genomic_DNA"/>
</dbReference>
<proteinExistence type="predicted"/>
<dbReference type="InterPro" id="IPR018959">
    <property type="entry name" value="DUF1989"/>
</dbReference>
<organism evidence="3 4">
    <name type="scientific">Nocardia jinanensis</name>
    <dbReference type="NCBI Taxonomy" id="382504"/>
    <lineage>
        <taxon>Bacteria</taxon>
        <taxon>Bacillati</taxon>
        <taxon>Actinomycetota</taxon>
        <taxon>Actinomycetes</taxon>
        <taxon>Mycobacteriales</taxon>
        <taxon>Nocardiaceae</taxon>
        <taxon>Nocardia</taxon>
    </lineage>
</organism>
<feature type="compositionally biased region" description="Low complexity" evidence="1">
    <location>
        <begin position="8"/>
        <end position="20"/>
    </location>
</feature>
<protein>
    <recommendedName>
        <fullName evidence="2">DUF1989 domain-containing protein</fullName>
    </recommendedName>
</protein>
<dbReference type="PANTHER" id="PTHR31527:SF0">
    <property type="entry name" value="RE64534P"/>
    <property type="match status" value="1"/>
</dbReference>
<keyword evidence="4" id="KW-1185">Reference proteome</keyword>
<dbReference type="RefSeq" id="WP_058855250.1">
    <property type="nucleotide sequence ID" value="NZ_BMMH01000003.1"/>
</dbReference>